<organism evidence="13 14">
    <name type="scientific">Blautia ammoniilytica</name>
    <dbReference type="NCBI Taxonomy" id="2981782"/>
    <lineage>
        <taxon>Bacteria</taxon>
        <taxon>Bacillati</taxon>
        <taxon>Bacillota</taxon>
        <taxon>Clostridia</taxon>
        <taxon>Lachnospirales</taxon>
        <taxon>Lachnospiraceae</taxon>
        <taxon>Blautia</taxon>
    </lineage>
</organism>
<comment type="caution">
    <text evidence="13">The sequence shown here is derived from an EMBL/GenBank/DDBJ whole genome shotgun (WGS) entry which is preliminary data.</text>
</comment>
<comment type="function">
    <text evidence="8">Catalyzes the aldol cleavage of 4-hydroxy-4-methyl-2-oxoglutarate (HMG) into 2 molecules of pyruvate. Also contains a secondary oxaloacetate (OAA) decarboxylase activity due to the common pyruvate enolate transition state formed following C-C bond cleavage in the retro-aldol and decarboxylation reactions.</text>
</comment>
<proteinExistence type="inferred from homology"/>
<evidence type="ECO:0000256" key="5">
    <source>
        <dbReference type="ARBA" id="ARBA00012213"/>
    </source>
</evidence>
<name>A0ABT2TWQ5_9FIRM</name>
<sequence length="251" mass="28604">MDEKNRMEDTKYFEELKKYDSPTITNVIATYPEKPEFCLGLYDPWEDSWYTNEETKCMYPELGRQIGYAVTVTFGLPDKENDHITFKDLYQALADSPKPTILCIKQDFPERLKKKNGLAGGNMMTAFKSLGCVGVISDGPSRDVDEVRNLGIQYMLTGVTAGHGPFAIKAINTTVNICDMEVNPGEIIHMDENGAVKFPAKYLAEVARRSQILNQYESRKQQLFAVNNDPDVMYEIKKGTYQEKGKWYMDI</sequence>
<evidence type="ECO:0000256" key="11">
    <source>
        <dbReference type="ARBA" id="ARBA00032305"/>
    </source>
</evidence>
<dbReference type="RefSeq" id="WP_158422480.1">
    <property type="nucleotide sequence ID" value="NZ_JAOQJL010000036.1"/>
</dbReference>
<dbReference type="EC" id="4.1.3.17" evidence="5"/>
<evidence type="ECO:0000256" key="12">
    <source>
        <dbReference type="ARBA" id="ARBA00047973"/>
    </source>
</evidence>
<evidence type="ECO:0000256" key="8">
    <source>
        <dbReference type="ARBA" id="ARBA00025046"/>
    </source>
</evidence>
<evidence type="ECO:0000256" key="4">
    <source>
        <dbReference type="ARBA" id="ARBA00011233"/>
    </source>
</evidence>
<evidence type="ECO:0000313" key="13">
    <source>
        <dbReference type="EMBL" id="MCU6766669.1"/>
    </source>
</evidence>
<evidence type="ECO:0000313" key="14">
    <source>
        <dbReference type="Proteomes" id="UP001652409"/>
    </source>
</evidence>
<comment type="subunit">
    <text evidence="4">Homotrimer.</text>
</comment>
<evidence type="ECO:0000256" key="3">
    <source>
        <dbReference type="ARBA" id="ARBA00008621"/>
    </source>
</evidence>
<evidence type="ECO:0000256" key="6">
    <source>
        <dbReference type="ARBA" id="ARBA00012947"/>
    </source>
</evidence>
<evidence type="ECO:0000256" key="1">
    <source>
        <dbReference type="ARBA" id="ARBA00001342"/>
    </source>
</evidence>
<keyword evidence="14" id="KW-1185">Reference proteome</keyword>
<comment type="catalytic activity">
    <reaction evidence="1">
        <text>4-hydroxy-4-methyl-2-oxoglutarate = 2 pyruvate</text>
        <dbReference type="Rhea" id="RHEA:22748"/>
        <dbReference type="ChEBI" id="CHEBI:15361"/>
        <dbReference type="ChEBI" id="CHEBI:58276"/>
        <dbReference type="EC" id="4.1.3.17"/>
    </reaction>
</comment>
<accession>A0ABT2TWQ5</accession>
<gene>
    <name evidence="13" type="ORF">OCV61_14875</name>
</gene>
<evidence type="ECO:0000256" key="9">
    <source>
        <dbReference type="ARBA" id="ARBA00029596"/>
    </source>
</evidence>
<reference evidence="13 14" key="1">
    <citation type="journal article" date="2021" name="ISME Commun">
        <title>Automated analysis of genomic sequences facilitates high-throughput and comprehensive description of bacteria.</title>
        <authorList>
            <person name="Hitch T.C.A."/>
        </authorList>
    </citation>
    <scope>NUCLEOTIDE SEQUENCE [LARGE SCALE GENOMIC DNA]</scope>
    <source>
        <strain evidence="13 14">Sanger_23</strain>
    </source>
</reference>
<evidence type="ECO:0000256" key="10">
    <source>
        <dbReference type="ARBA" id="ARBA00030169"/>
    </source>
</evidence>
<comment type="cofactor">
    <cofactor evidence="2">
        <name>a divalent metal cation</name>
        <dbReference type="ChEBI" id="CHEBI:60240"/>
    </cofactor>
</comment>
<dbReference type="PANTHER" id="PTHR33254:SF4">
    <property type="entry name" value="4-HYDROXY-4-METHYL-2-OXOGLUTARATE ALDOLASE 3-RELATED"/>
    <property type="match status" value="1"/>
</dbReference>
<dbReference type="Pfam" id="PF03737">
    <property type="entry name" value="RraA-like"/>
    <property type="match status" value="1"/>
</dbReference>
<evidence type="ECO:0000256" key="2">
    <source>
        <dbReference type="ARBA" id="ARBA00001968"/>
    </source>
</evidence>
<dbReference type="InterPro" id="IPR005493">
    <property type="entry name" value="RraA/RraA-like"/>
</dbReference>
<dbReference type="SUPFAM" id="SSF89562">
    <property type="entry name" value="RraA-like"/>
    <property type="match status" value="1"/>
</dbReference>
<comment type="catalytic activity">
    <reaction evidence="12">
        <text>oxaloacetate + H(+) = pyruvate + CO2</text>
        <dbReference type="Rhea" id="RHEA:15641"/>
        <dbReference type="ChEBI" id="CHEBI:15361"/>
        <dbReference type="ChEBI" id="CHEBI:15378"/>
        <dbReference type="ChEBI" id="CHEBI:16452"/>
        <dbReference type="ChEBI" id="CHEBI:16526"/>
        <dbReference type="EC" id="4.1.1.112"/>
    </reaction>
</comment>
<dbReference type="EC" id="4.1.1.112" evidence="6"/>
<evidence type="ECO:0000256" key="7">
    <source>
        <dbReference type="ARBA" id="ARBA00016549"/>
    </source>
</evidence>
<dbReference type="Proteomes" id="UP001652409">
    <property type="component" value="Unassembled WGS sequence"/>
</dbReference>
<protein>
    <recommendedName>
        <fullName evidence="7">Putative 4-hydroxy-4-methyl-2-oxoglutarate aldolase</fullName>
        <ecNumber evidence="6">4.1.1.112</ecNumber>
        <ecNumber evidence="5">4.1.3.17</ecNumber>
    </recommendedName>
    <alternativeName>
        <fullName evidence="11">Oxaloacetate decarboxylase</fullName>
    </alternativeName>
    <alternativeName>
        <fullName evidence="9">Regulator of ribonuclease activity homolog</fullName>
    </alternativeName>
    <alternativeName>
        <fullName evidence="10">RraA-like protein</fullName>
    </alternativeName>
</protein>
<comment type="similarity">
    <text evidence="3">Belongs to the class II aldolase/RraA-like family.</text>
</comment>
<dbReference type="EMBL" id="JAOQJL010000036">
    <property type="protein sequence ID" value="MCU6766669.1"/>
    <property type="molecule type" value="Genomic_DNA"/>
</dbReference>
<dbReference type="PANTHER" id="PTHR33254">
    <property type="entry name" value="4-HYDROXY-4-METHYL-2-OXOGLUTARATE ALDOLASE 3-RELATED"/>
    <property type="match status" value="1"/>
</dbReference>
<dbReference type="InterPro" id="IPR036704">
    <property type="entry name" value="RraA/RraA-like_sf"/>
</dbReference>
<dbReference type="Gene3D" id="3.50.30.40">
    <property type="entry name" value="Ribonuclease E inhibitor RraA/RraA-like"/>
    <property type="match status" value="1"/>
</dbReference>